<dbReference type="PROSITE" id="PS00726">
    <property type="entry name" value="AP_NUCLEASE_F1_1"/>
    <property type="match status" value="1"/>
</dbReference>
<keyword evidence="24" id="KW-1185">Reference proteome</keyword>
<dbReference type="InterPro" id="IPR014143">
    <property type="entry name" value="NHEJ_ligase_prk"/>
</dbReference>
<dbReference type="SUPFAM" id="SSF56091">
    <property type="entry name" value="DNA ligase/mRNA capping enzyme, catalytic domain"/>
    <property type="match status" value="1"/>
</dbReference>
<feature type="binding site" evidence="19">
    <location>
        <position position="154"/>
    </location>
    <ligand>
        <name>Mg(2+)</name>
        <dbReference type="ChEBI" id="CHEBI:18420"/>
        <label>1</label>
    </ligand>
</feature>
<dbReference type="NCBIfam" id="TIGR02778">
    <property type="entry name" value="ligD_pol"/>
    <property type="match status" value="1"/>
</dbReference>
<accession>A0A1G7XDQ1</accession>
<dbReference type="GO" id="GO:0006281">
    <property type="term" value="P:DNA repair"/>
    <property type="evidence" value="ECO:0007669"/>
    <property type="project" value="InterPro"/>
</dbReference>
<dbReference type="InterPro" id="IPR037493">
    <property type="entry name" value="ExoIII-like"/>
</dbReference>
<dbReference type="InterPro" id="IPR014146">
    <property type="entry name" value="LigD_ligase_dom"/>
</dbReference>
<proteinExistence type="inferred from homology"/>
<evidence type="ECO:0000256" key="4">
    <source>
        <dbReference type="ARBA" id="ARBA00022598"/>
    </source>
</evidence>
<dbReference type="GO" id="GO:0003910">
    <property type="term" value="F:DNA ligase (ATP) activity"/>
    <property type="evidence" value="ECO:0007669"/>
    <property type="project" value="UniProtKB-EC"/>
</dbReference>
<dbReference type="Gene3D" id="3.30.470.30">
    <property type="entry name" value="DNA ligase/mRNA capping enzyme"/>
    <property type="match status" value="1"/>
</dbReference>
<evidence type="ECO:0000256" key="1">
    <source>
        <dbReference type="ARBA" id="ARBA00001936"/>
    </source>
</evidence>
<feature type="binding site" evidence="19">
    <location>
        <position position="156"/>
    </location>
    <ligand>
        <name>Mg(2+)</name>
        <dbReference type="ChEBI" id="CHEBI:18420"/>
        <label>1</label>
    </ligand>
</feature>
<evidence type="ECO:0000256" key="18">
    <source>
        <dbReference type="PIRSR" id="PIRSR604808-1"/>
    </source>
</evidence>
<keyword evidence="5" id="KW-0808">Transferase</keyword>
<dbReference type="Proteomes" id="UP000199643">
    <property type="component" value="Unassembled WGS sequence"/>
</dbReference>
<keyword evidence="10" id="KW-0269">Exonuclease</keyword>
<comment type="cofactor">
    <cofactor evidence="19">
        <name>Mg(2+)</name>
        <dbReference type="ChEBI" id="CHEBI:18420"/>
    </cofactor>
    <cofactor evidence="19">
        <name>Mn(2+)</name>
        <dbReference type="ChEBI" id="CHEBI:29035"/>
    </cofactor>
    <text evidence="19">Probably binds two magnesium or manganese ions per subunit.</text>
</comment>
<evidence type="ECO:0000256" key="20">
    <source>
        <dbReference type="PIRSR" id="PIRSR604808-3"/>
    </source>
</evidence>
<dbReference type="STRING" id="405671.SAMN05421827_111169"/>
<dbReference type="PANTHER" id="PTHR43250">
    <property type="entry name" value="EXODEOXYRIBONUCLEASE III"/>
    <property type="match status" value="1"/>
</dbReference>
<keyword evidence="8 19" id="KW-0479">Metal-binding</keyword>
<dbReference type="SUPFAM" id="SSF56219">
    <property type="entry name" value="DNase I-like"/>
    <property type="match status" value="1"/>
</dbReference>
<feature type="binding site" evidence="19">
    <location>
        <position position="41"/>
    </location>
    <ligand>
        <name>Mg(2+)</name>
        <dbReference type="ChEBI" id="CHEBI:18420"/>
        <label>1</label>
    </ligand>
</feature>
<feature type="domain" description="ATP-dependent DNA ligase family profile" evidence="22">
    <location>
        <begin position="393"/>
        <end position="519"/>
    </location>
</feature>
<dbReference type="Gene3D" id="3.60.10.10">
    <property type="entry name" value="Endonuclease/exonuclease/phosphatase"/>
    <property type="match status" value="1"/>
</dbReference>
<dbReference type="AlphaFoldDB" id="A0A1G7XDQ1"/>
<evidence type="ECO:0000256" key="3">
    <source>
        <dbReference type="ARBA" id="ARBA00012727"/>
    </source>
</evidence>
<dbReference type="GO" id="GO:0003677">
    <property type="term" value="F:DNA binding"/>
    <property type="evidence" value="ECO:0007669"/>
    <property type="project" value="UniProtKB-KW"/>
</dbReference>
<protein>
    <recommendedName>
        <fullName evidence="3">DNA ligase (ATP)</fullName>
        <ecNumber evidence="3">6.5.1.1</ecNumber>
    </recommendedName>
    <alternativeName>
        <fullName evidence="16">NHEJ DNA polymerase</fullName>
    </alternativeName>
</protein>
<dbReference type="Pfam" id="PF21686">
    <property type="entry name" value="LigD_Prim-Pol"/>
    <property type="match status" value="1"/>
</dbReference>
<dbReference type="NCBIfam" id="TIGR02776">
    <property type="entry name" value="NHEJ_ligase_prk"/>
    <property type="match status" value="1"/>
</dbReference>
<dbReference type="InterPro" id="IPR012340">
    <property type="entry name" value="NA-bd_OB-fold"/>
</dbReference>
<keyword evidence="15" id="KW-0511">Multifunctional enzyme</keyword>
<keyword evidence="12" id="KW-0239">DNA-directed DNA polymerase</keyword>
<feature type="binding site" evidence="19">
    <location>
        <position position="255"/>
    </location>
    <ligand>
        <name>Mg(2+)</name>
        <dbReference type="ChEBI" id="CHEBI:18420"/>
        <label>1</label>
    </ligand>
</feature>
<comment type="similarity">
    <text evidence="2">Belongs to the DNA repair enzymes AP/ExoA family.</text>
</comment>
<evidence type="ECO:0000256" key="11">
    <source>
        <dbReference type="ARBA" id="ARBA00022842"/>
    </source>
</evidence>
<dbReference type="GO" id="GO:0005524">
    <property type="term" value="F:ATP binding"/>
    <property type="evidence" value="ECO:0007669"/>
    <property type="project" value="InterPro"/>
</dbReference>
<dbReference type="PROSITE" id="PS51435">
    <property type="entry name" value="AP_NUCLEASE_F1_4"/>
    <property type="match status" value="1"/>
</dbReference>
<dbReference type="NCBIfam" id="TIGR02779">
    <property type="entry name" value="NHEJ_ligase_lig"/>
    <property type="match status" value="1"/>
</dbReference>
<keyword evidence="14 19" id="KW-0464">Manganese</keyword>
<organism evidence="23 24">
    <name type="scientific">Pedobacter terrae</name>
    <dbReference type="NCBI Taxonomy" id="405671"/>
    <lineage>
        <taxon>Bacteria</taxon>
        <taxon>Pseudomonadati</taxon>
        <taxon>Bacteroidota</taxon>
        <taxon>Sphingobacteriia</taxon>
        <taxon>Sphingobacteriales</taxon>
        <taxon>Sphingobacteriaceae</taxon>
        <taxon>Pedobacter</taxon>
    </lineage>
</organism>
<dbReference type="RefSeq" id="WP_244155673.1">
    <property type="nucleotide sequence ID" value="NZ_FNCH01000011.1"/>
</dbReference>
<dbReference type="CDD" id="cd07971">
    <property type="entry name" value="OBF_DNA_ligase_LigD"/>
    <property type="match status" value="1"/>
</dbReference>
<dbReference type="Gene3D" id="3.30.1490.70">
    <property type="match status" value="1"/>
</dbReference>
<feature type="binding site" evidence="19">
    <location>
        <position position="254"/>
    </location>
    <ligand>
        <name>Mg(2+)</name>
        <dbReference type="ChEBI" id="CHEBI:18420"/>
        <label>1</label>
    </ligand>
</feature>
<dbReference type="InterPro" id="IPR036691">
    <property type="entry name" value="Endo/exonu/phosph_ase_sf"/>
</dbReference>
<evidence type="ECO:0000256" key="7">
    <source>
        <dbReference type="ARBA" id="ARBA00022722"/>
    </source>
</evidence>
<dbReference type="EMBL" id="FNCH01000011">
    <property type="protein sequence ID" value="SDG82233.1"/>
    <property type="molecule type" value="Genomic_DNA"/>
</dbReference>
<keyword evidence="11 19" id="KW-0460">Magnesium</keyword>
<evidence type="ECO:0000256" key="21">
    <source>
        <dbReference type="SAM" id="MobiDB-lite"/>
    </source>
</evidence>
<keyword evidence="13" id="KW-0238">DNA-binding</keyword>
<dbReference type="CDD" id="cd09086">
    <property type="entry name" value="ExoIII-like_AP-endo"/>
    <property type="match status" value="1"/>
</dbReference>
<dbReference type="InterPro" id="IPR020847">
    <property type="entry name" value="AP_endonuclease_F1_BS"/>
</dbReference>
<dbReference type="CDD" id="cd04865">
    <property type="entry name" value="LigD_Pol_like_2"/>
    <property type="match status" value="1"/>
</dbReference>
<dbReference type="GO" id="GO:0004519">
    <property type="term" value="F:endonuclease activity"/>
    <property type="evidence" value="ECO:0007669"/>
    <property type="project" value="InterPro"/>
</dbReference>
<feature type="region of interest" description="Disordered" evidence="21">
    <location>
        <begin position="632"/>
        <end position="666"/>
    </location>
</feature>
<keyword evidence="4" id="KW-0436">Ligase</keyword>
<dbReference type="Gene3D" id="3.90.920.10">
    <property type="entry name" value="DNA primase, PRIM domain"/>
    <property type="match status" value="1"/>
</dbReference>
<evidence type="ECO:0000256" key="8">
    <source>
        <dbReference type="ARBA" id="ARBA00022723"/>
    </source>
</evidence>
<dbReference type="GO" id="GO:0046872">
    <property type="term" value="F:metal ion binding"/>
    <property type="evidence" value="ECO:0007669"/>
    <property type="project" value="UniProtKB-KW"/>
</dbReference>
<feature type="active site" evidence="18">
    <location>
        <position position="113"/>
    </location>
</feature>
<dbReference type="InterPro" id="IPR012310">
    <property type="entry name" value="DNA_ligase_ATP-dep_cent"/>
</dbReference>
<evidence type="ECO:0000256" key="17">
    <source>
        <dbReference type="ARBA" id="ARBA00034003"/>
    </source>
</evidence>
<evidence type="ECO:0000256" key="2">
    <source>
        <dbReference type="ARBA" id="ARBA00007092"/>
    </source>
</evidence>
<sequence length="967" mass="109878">MGLFLALMKIASYNINGVNGRLENLLRWLKEAAPDVVCLQELKCEDKSFPVSKINQAGYHAVWQGEKSWNGVAILSKNEIRELRRDLPGKDDEFTHSRYLEVFTFGIVIGCIYLPNGNPYPGPKFEYKKRWFSRLLEHSKTLRVTGLPVILAGDYNVMPTELDTYKPEKYRDNALFQREIREDFATLVDQGWTDAIRTLYPEKRIYTFWDYLRKAYERDAGLRLDHFLLTADLAEKLSGARVDKEVRGWKGSSDHAPVWIELSEKPVRKNTAPTKKSGVKKMPALTNGLHELLKQADKTQMPTGIKPMKATLVNEPFNQPGWIYEVKWDGYRAIAYGEQSGTRLFSRNNLEFSQFTTITAALGELKLNAILDGEIVALKDDGSADFGALQNWKNTQRAELIYYVFDILWFEGYSLLSLTLNQRRKILEAVMPTEHPNIKISQTYHTSGLDFFEAAKKMKLEGIIAKRADSFYSSDSRSMEWLKIKVKRRQEVVIGGYTKNEGTEKYFSALTLGVYGPKGTLHYIGKVGTGFNQQSQKELMSVFENLTTTICPFETEPDVDEPSQFRPRRMGAKPTWLKPELIGEIEFAELTSDGKLRQASFKGLRTDKSLKEVIFEHEKDTGSITREVALEHELAKQPGKPSAKSTQPPRRKTLKDKALLLTGSSETEEKKVDGHILKFTHLSKLYWPEEKVSKRDMFNYYDQVAPLMLPYLLDRPLSLNRFLGGIHAASFYQKNVKETAPSWAHTMPHTNEKGEEKSYLLGKDRATLLWMASLGCIEMNPWFSRAAEPDYPDYCVIDLDPDKNTFEQVIKAAQVTKSILDSIGVPGFPKTSGSTGMHIYIPLGANYTYEQSQLFANIIVRQVNRELPKFTTLERTISKRGGKMYLDFLQNRPGATIAGVYSLRPKPGATVSMPLSWDEVKPGLKMRDFTIFNAVDRLKETGDLFSGVLGKGIDMAQVLATAQHLFS</sequence>
<dbReference type="InterPro" id="IPR012309">
    <property type="entry name" value="DNA_ligase_ATP-dep_C"/>
</dbReference>
<name>A0A1G7XDQ1_9SPHI</name>
<dbReference type="GO" id="GO:0006310">
    <property type="term" value="P:DNA recombination"/>
    <property type="evidence" value="ECO:0007669"/>
    <property type="project" value="InterPro"/>
</dbReference>
<dbReference type="Pfam" id="PF04679">
    <property type="entry name" value="DNA_ligase_A_C"/>
    <property type="match status" value="1"/>
</dbReference>
<feature type="active site" description="Proton acceptor" evidence="18">
    <location>
        <position position="255"/>
    </location>
</feature>
<dbReference type="SUPFAM" id="SSF50249">
    <property type="entry name" value="Nucleic acid-binding proteins"/>
    <property type="match status" value="1"/>
</dbReference>
<evidence type="ECO:0000313" key="23">
    <source>
        <dbReference type="EMBL" id="SDG82233.1"/>
    </source>
</evidence>
<dbReference type="Gene3D" id="2.40.50.140">
    <property type="entry name" value="Nucleic acid-binding proteins"/>
    <property type="match status" value="1"/>
</dbReference>
<reference evidence="24" key="1">
    <citation type="submission" date="2016-10" db="EMBL/GenBank/DDBJ databases">
        <authorList>
            <person name="Varghese N."/>
            <person name="Submissions S."/>
        </authorList>
    </citation>
    <scope>NUCLEOTIDE SEQUENCE [LARGE SCALE GENOMIC DNA]</scope>
    <source>
        <strain evidence="24">DSM 17933</strain>
    </source>
</reference>
<dbReference type="PROSITE" id="PS50160">
    <property type="entry name" value="DNA_LIGASE_A3"/>
    <property type="match status" value="1"/>
</dbReference>
<evidence type="ECO:0000256" key="12">
    <source>
        <dbReference type="ARBA" id="ARBA00022932"/>
    </source>
</evidence>
<dbReference type="GO" id="GO:0008311">
    <property type="term" value="F:double-stranded DNA 3'-5' DNA exonuclease activity"/>
    <property type="evidence" value="ECO:0007669"/>
    <property type="project" value="InterPro"/>
</dbReference>
<feature type="site" description="Important for catalytic activity" evidence="20">
    <location>
        <position position="225"/>
    </location>
</feature>
<dbReference type="InterPro" id="IPR004808">
    <property type="entry name" value="AP_endonuc_1"/>
</dbReference>
<evidence type="ECO:0000256" key="14">
    <source>
        <dbReference type="ARBA" id="ARBA00023211"/>
    </source>
</evidence>
<evidence type="ECO:0000256" key="9">
    <source>
        <dbReference type="ARBA" id="ARBA00022801"/>
    </source>
</evidence>
<evidence type="ECO:0000313" key="24">
    <source>
        <dbReference type="Proteomes" id="UP000199643"/>
    </source>
</evidence>
<keyword evidence="6" id="KW-0548">Nucleotidyltransferase</keyword>
<feature type="site" description="Interaction with DNA substrate" evidence="20">
    <location>
        <position position="255"/>
    </location>
</feature>
<evidence type="ECO:0000259" key="22">
    <source>
        <dbReference type="PROSITE" id="PS50160"/>
    </source>
</evidence>
<gene>
    <name evidence="23" type="ORF">SAMN05421827_111169</name>
</gene>
<dbReference type="InterPro" id="IPR005135">
    <property type="entry name" value="Endo/exonuclease/phosphatase"/>
</dbReference>
<feature type="binding site" evidence="19">
    <location>
        <position position="14"/>
    </location>
    <ligand>
        <name>Mg(2+)</name>
        <dbReference type="ChEBI" id="CHEBI:18420"/>
        <label>1</label>
    </ligand>
</feature>
<feature type="site" description="Transition state stabilizer" evidence="20">
    <location>
        <position position="156"/>
    </location>
</feature>
<evidence type="ECO:0000256" key="16">
    <source>
        <dbReference type="ARBA" id="ARBA00029943"/>
    </source>
</evidence>
<dbReference type="NCBIfam" id="TIGR00195">
    <property type="entry name" value="exoDNase_III"/>
    <property type="match status" value="1"/>
</dbReference>
<evidence type="ECO:0000256" key="19">
    <source>
        <dbReference type="PIRSR" id="PIRSR604808-2"/>
    </source>
</evidence>
<dbReference type="GO" id="GO:0003887">
    <property type="term" value="F:DNA-directed DNA polymerase activity"/>
    <property type="evidence" value="ECO:0007669"/>
    <property type="project" value="UniProtKB-KW"/>
</dbReference>
<evidence type="ECO:0000256" key="13">
    <source>
        <dbReference type="ARBA" id="ARBA00023125"/>
    </source>
</evidence>
<evidence type="ECO:0000256" key="10">
    <source>
        <dbReference type="ARBA" id="ARBA00022839"/>
    </source>
</evidence>
<dbReference type="CDD" id="cd07906">
    <property type="entry name" value="Adenylation_DNA_ligase_LigD_LigC"/>
    <property type="match status" value="1"/>
</dbReference>
<comment type="catalytic activity">
    <reaction evidence="17">
        <text>ATP + (deoxyribonucleotide)n-3'-hydroxyl + 5'-phospho-(deoxyribonucleotide)m = (deoxyribonucleotide)n+m + AMP + diphosphate.</text>
        <dbReference type="EC" id="6.5.1.1"/>
    </reaction>
</comment>
<dbReference type="NCBIfam" id="TIGR00633">
    <property type="entry name" value="xth"/>
    <property type="match status" value="1"/>
</dbReference>
<dbReference type="Pfam" id="PF01068">
    <property type="entry name" value="DNA_ligase_A_M"/>
    <property type="match status" value="1"/>
</dbReference>
<keyword evidence="9" id="KW-0378">Hydrolase</keyword>
<dbReference type="EC" id="6.5.1.1" evidence="3"/>
<comment type="cofactor">
    <cofactor evidence="1">
        <name>Mn(2+)</name>
        <dbReference type="ChEBI" id="CHEBI:29035"/>
    </cofactor>
</comment>
<dbReference type="InterPro" id="IPR014145">
    <property type="entry name" value="LigD_pol_dom"/>
</dbReference>
<evidence type="ECO:0000256" key="6">
    <source>
        <dbReference type="ARBA" id="ARBA00022695"/>
    </source>
</evidence>
<dbReference type="PANTHER" id="PTHR43250:SF1">
    <property type="entry name" value="EXODEOXYRIBONUCLEASE III"/>
    <property type="match status" value="1"/>
</dbReference>
<evidence type="ECO:0000256" key="5">
    <source>
        <dbReference type="ARBA" id="ARBA00022679"/>
    </source>
</evidence>
<keyword evidence="7" id="KW-0540">Nuclease</keyword>
<evidence type="ECO:0000256" key="15">
    <source>
        <dbReference type="ARBA" id="ARBA00023268"/>
    </source>
</evidence>
<dbReference type="Pfam" id="PF03372">
    <property type="entry name" value="Exo_endo_phos"/>
    <property type="match status" value="1"/>
</dbReference>
<feature type="active site" description="Proton donor/acceptor" evidence="18">
    <location>
        <position position="154"/>
    </location>
</feature>